<proteinExistence type="predicted"/>
<gene>
    <name evidence="3" type="ORF">ECRASSUSDP1_LOCUS7411</name>
</gene>
<organism evidence="3 4">
    <name type="scientific">Euplotes crassus</name>
    <dbReference type="NCBI Taxonomy" id="5936"/>
    <lineage>
        <taxon>Eukaryota</taxon>
        <taxon>Sar</taxon>
        <taxon>Alveolata</taxon>
        <taxon>Ciliophora</taxon>
        <taxon>Intramacronucleata</taxon>
        <taxon>Spirotrichea</taxon>
        <taxon>Hypotrichia</taxon>
        <taxon>Euplotida</taxon>
        <taxon>Euplotidae</taxon>
        <taxon>Moneuplotes</taxon>
    </lineage>
</organism>
<evidence type="ECO:0000256" key="2">
    <source>
        <dbReference type="SAM" id="SignalP"/>
    </source>
</evidence>
<sequence>MVRLSATLAFSFEISLIIPLTILALISLEPCKIPCKTINKRKTFSTGQVRAGIITKEVNFCELTSICSIPVFSPRSFKKVIGRVNTNEKRLTSCEYIIGVTKDQRNFKNKVSLSAHSSLKNYLLRWKPETRTGSRRISASTKLLRTLRLRLQRICTYPQVSKILNKSAQNDIITLKSQISDFMSLNNEIKAFCLEKISESKKEILTDLSQLNDIIAEATCKDTKNNLEISNLGVKIKALEERADHFENDFSEINLLCDTLQSSKVDKTSIEKFTGNVEDQLLKYSIEYEEALNSYKHTENFIEKYQPISTQNMISDCLKQVLQPSQINKLDEYDRIKYSKFYQAILDDDGVPNIKDLINKLLESARTRNKKQDEPEESEGYKEIANVEEVIDYNEIAIKYLDARVTQMEAELHKKIRESETQINSLISKKDNTSSNNYSELQLLCFSLQEDLDKSKTSLRNDITRVQGELNLLKQGLDDIL</sequence>
<keyword evidence="1" id="KW-0175">Coiled coil</keyword>
<reference evidence="3" key="1">
    <citation type="submission" date="2023-07" db="EMBL/GenBank/DDBJ databases">
        <authorList>
            <consortium name="AG Swart"/>
            <person name="Singh M."/>
            <person name="Singh A."/>
            <person name="Seah K."/>
            <person name="Emmerich C."/>
        </authorList>
    </citation>
    <scope>NUCLEOTIDE SEQUENCE</scope>
    <source>
        <strain evidence="3">DP1</strain>
    </source>
</reference>
<dbReference type="AlphaFoldDB" id="A0AAD1UFX5"/>
<evidence type="ECO:0000313" key="3">
    <source>
        <dbReference type="EMBL" id="CAI2366140.1"/>
    </source>
</evidence>
<keyword evidence="4" id="KW-1185">Reference proteome</keyword>
<evidence type="ECO:0000313" key="4">
    <source>
        <dbReference type="Proteomes" id="UP001295684"/>
    </source>
</evidence>
<dbReference type="Proteomes" id="UP001295684">
    <property type="component" value="Unassembled WGS sequence"/>
</dbReference>
<feature type="chain" id="PRO_5041985132" evidence="2">
    <location>
        <begin position="25"/>
        <end position="481"/>
    </location>
</feature>
<accession>A0AAD1UFX5</accession>
<feature type="signal peptide" evidence="2">
    <location>
        <begin position="1"/>
        <end position="24"/>
    </location>
</feature>
<feature type="coiled-coil region" evidence="1">
    <location>
        <begin position="229"/>
        <end position="256"/>
    </location>
</feature>
<dbReference type="EMBL" id="CAMPGE010007216">
    <property type="protein sequence ID" value="CAI2366140.1"/>
    <property type="molecule type" value="Genomic_DNA"/>
</dbReference>
<evidence type="ECO:0000256" key="1">
    <source>
        <dbReference type="SAM" id="Coils"/>
    </source>
</evidence>
<comment type="caution">
    <text evidence="3">The sequence shown here is derived from an EMBL/GenBank/DDBJ whole genome shotgun (WGS) entry which is preliminary data.</text>
</comment>
<name>A0AAD1UFX5_EUPCR</name>
<keyword evidence="2" id="KW-0732">Signal</keyword>
<protein>
    <submittedName>
        <fullName evidence="3">Uncharacterized protein</fullName>
    </submittedName>
</protein>